<dbReference type="GO" id="GO:0003735">
    <property type="term" value="F:structural constituent of ribosome"/>
    <property type="evidence" value="ECO:0007669"/>
    <property type="project" value="InterPro"/>
</dbReference>
<dbReference type="EMBL" id="MH598532">
    <property type="protein sequence ID" value="QBL76037.1"/>
    <property type="molecule type" value="Genomic_DNA"/>
</dbReference>
<evidence type="ECO:0000259" key="6">
    <source>
        <dbReference type="Pfam" id="PF00189"/>
    </source>
</evidence>
<gene>
    <name evidence="5 7" type="primary">rps3</name>
</gene>
<evidence type="ECO:0000256" key="5">
    <source>
        <dbReference type="HAMAP-Rule" id="MF_01309"/>
    </source>
</evidence>
<dbReference type="PANTHER" id="PTHR11760:SF19">
    <property type="entry name" value="SMALL RIBOSOMAL SUBUNIT PROTEIN US3C"/>
    <property type="match status" value="1"/>
</dbReference>
<dbReference type="GO" id="GO:0003723">
    <property type="term" value="F:RNA binding"/>
    <property type="evidence" value="ECO:0007669"/>
    <property type="project" value="InterPro"/>
</dbReference>
<dbReference type="GeneID" id="39721231"/>
<geneLocation type="chloroplast" evidence="7"/>
<comment type="subcellular location">
    <subcellularLocation>
        <location evidence="5">Plastid</location>
        <location evidence="5">Chloroplast</location>
    </subcellularLocation>
</comment>
<dbReference type="InterPro" id="IPR057258">
    <property type="entry name" value="Ribosomal_uS3"/>
</dbReference>
<reference evidence="7" key="2">
    <citation type="journal article" date="2019" name="J. ISSAAS">
        <title>The Unique Evolutionary Trajectory 1 and Dynamic Conformations of DR and IR/DR-coexisting Plastomes of the Early Vascular Plant Selaginellaceae (Lycophyte).</title>
        <authorList>
            <person name="Zhang H.-R."/>
            <person name="Xiang Q.-P."/>
            <person name="Zhang X.-C."/>
        </authorList>
    </citation>
    <scope>NUCLEOTIDE SEQUENCE</scope>
</reference>
<reference evidence="7" key="1">
    <citation type="submission" date="2018-07" db="EMBL/GenBank/DDBJ databases">
        <authorList>
            <person name="Zhang H."/>
            <person name="Zhang X."/>
        </authorList>
    </citation>
    <scope>NUCLEOTIDE SEQUENCE</scope>
</reference>
<name>A0A482CJ59_9TRAC</name>
<comment type="similarity">
    <text evidence="1 5">Belongs to the universal ribosomal protein uS3 family.</text>
</comment>
<dbReference type="HAMAP" id="MF_01309_B">
    <property type="entry name" value="Ribosomal_uS3_B"/>
    <property type="match status" value="1"/>
</dbReference>
<comment type="subunit">
    <text evidence="5">Part of the 30S ribosomal subunit.</text>
</comment>
<evidence type="ECO:0000313" key="7">
    <source>
        <dbReference type="EMBL" id="QBL76037.1"/>
    </source>
</evidence>
<dbReference type="InterPro" id="IPR005704">
    <property type="entry name" value="Ribosomal_uS3_bac-typ"/>
</dbReference>
<dbReference type="CDD" id="cd02412">
    <property type="entry name" value="KH-II_30S_S3"/>
    <property type="match status" value="1"/>
</dbReference>
<dbReference type="InterPro" id="IPR015946">
    <property type="entry name" value="KH_dom-like_a/b"/>
</dbReference>
<dbReference type="SUPFAM" id="SSF54814">
    <property type="entry name" value="Prokaryotic type KH domain (KH-domain type II)"/>
    <property type="match status" value="1"/>
</dbReference>
<dbReference type="InterPro" id="IPR001351">
    <property type="entry name" value="Ribosomal_uS3_C"/>
</dbReference>
<accession>A0A482CJ59</accession>
<dbReference type="NCBIfam" id="TIGR01009">
    <property type="entry name" value="rpsC_bact"/>
    <property type="match status" value="1"/>
</dbReference>
<evidence type="ECO:0000256" key="4">
    <source>
        <dbReference type="ARBA" id="ARBA00035154"/>
    </source>
</evidence>
<organism evidence="7">
    <name type="scientific">Selaginella doederleinii</name>
    <dbReference type="NCBI Taxonomy" id="186426"/>
    <lineage>
        <taxon>Eukaryota</taxon>
        <taxon>Viridiplantae</taxon>
        <taxon>Streptophyta</taxon>
        <taxon>Embryophyta</taxon>
        <taxon>Tracheophyta</taxon>
        <taxon>Lycopodiopsida</taxon>
        <taxon>Selaginellales</taxon>
        <taxon>Selaginellaceae</taxon>
        <taxon>Selaginella</taxon>
    </lineage>
</organism>
<keyword evidence="2 5" id="KW-0689">Ribosomal protein</keyword>
<evidence type="ECO:0000256" key="1">
    <source>
        <dbReference type="ARBA" id="ARBA00010761"/>
    </source>
</evidence>
<sequence length="227" mass="25544">MGRKTNPPGFRLGITKNHHPNWYARPKIHSQYVREDKQVRDCIDAYVHGRRMLNSDVGGGAEGIARVRIGRKTDLPTVETHAGSPAILIRSHGRGIEQSRMNMQHNRSDSWIGRVHITPAEISEPYGEPNTPAKHIAPQPNNRVAFRRTTKKATEPAIKNGRKGIKTQMAGRLNGAEIARVEWAREGRVPLQTPRAQIDYRYYPAQTVYGVSGTKVRILRDDEECGT</sequence>
<dbReference type="GO" id="GO:0022627">
    <property type="term" value="C:cytosolic small ribosomal subunit"/>
    <property type="evidence" value="ECO:0007669"/>
    <property type="project" value="TreeGrafter"/>
</dbReference>
<feature type="domain" description="Small ribosomal subunit protein uS3 C-terminal" evidence="6">
    <location>
        <begin position="136"/>
        <end position="218"/>
    </location>
</feature>
<dbReference type="AlphaFoldDB" id="A0A482CJ59"/>
<dbReference type="Gene3D" id="3.30.1140.32">
    <property type="entry name" value="Ribosomal protein S3, C-terminal domain"/>
    <property type="match status" value="1"/>
</dbReference>
<dbReference type="SUPFAM" id="SSF54821">
    <property type="entry name" value="Ribosomal protein S3 C-terminal domain"/>
    <property type="match status" value="1"/>
</dbReference>
<dbReference type="RefSeq" id="YP_009589454.1">
    <property type="nucleotide sequence ID" value="NC_041641.1"/>
</dbReference>
<dbReference type="InterPro" id="IPR036419">
    <property type="entry name" value="Ribosomal_S3_C_sf"/>
</dbReference>
<dbReference type="PANTHER" id="PTHR11760">
    <property type="entry name" value="30S/40S RIBOSOMAL PROTEIN S3"/>
    <property type="match status" value="1"/>
</dbReference>
<protein>
    <recommendedName>
        <fullName evidence="4 5">Small ribosomal subunit protein uS3c</fullName>
    </recommendedName>
</protein>
<dbReference type="GO" id="GO:0006412">
    <property type="term" value="P:translation"/>
    <property type="evidence" value="ECO:0007669"/>
    <property type="project" value="UniProtKB-UniRule"/>
</dbReference>
<evidence type="ECO:0000256" key="3">
    <source>
        <dbReference type="ARBA" id="ARBA00023274"/>
    </source>
</evidence>
<dbReference type="Pfam" id="PF00189">
    <property type="entry name" value="Ribosomal_S3_C"/>
    <property type="match status" value="1"/>
</dbReference>
<keyword evidence="3 5" id="KW-0687">Ribonucleoprotein</keyword>
<keyword evidence="7" id="KW-0934">Plastid</keyword>
<dbReference type="Gene3D" id="3.30.300.20">
    <property type="match status" value="1"/>
</dbReference>
<proteinExistence type="inferred from homology"/>
<dbReference type="GO" id="GO:0009507">
    <property type="term" value="C:chloroplast"/>
    <property type="evidence" value="ECO:0007669"/>
    <property type="project" value="UniProtKB-SubCell"/>
</dbReference>
<keyword evidence="7" id="KW-0150">Chloroplast</keyword>
<dbReference type="InterPro" id="IPR009019">
    <property type="entry name" value="KH_sf_prok-type"/>
</dbReference>
<evidence type="ECO:0000256" key="2">
    <source>
        <dbReference type="ARBA" id="ARBA00022980"/>
    </source>
</evidence>